<dbReference type="VEuPathDB" id="VectorBase:ASIC019258"/>
<evidence type="ECO:0000313" key="3">
    <source>
        <dbReference type="Proteomes" id="UP000030765"/>
    </source>
</evidence>
<keyword evidence="3" id="KW-1185">Reference proteome</keyword>
<proteinExistence type="predicted"/>
<reference evidence="2" key="2">
    <citation type="submission" date="2020-05" db="UniProtKB">
        <authorList>
            <consortium name="EnsemblMetazoa"/>
        </authorList>
    </citation>
    <scope>IDENTIFICATION</scope>
</reference>
<gene>
    <name evidence="1" type="ORF">ZHAS_00019258</name>
</gene>
<dbReference type="EnsemblMetazoa" id="ASIC019258-RA">
    <property type="protein sequence ID" value="ASIC019258-PA"/>
    <property type="gene ID" value="ASIC019258"/>
</dbReference>
<dbReference type="Proteomes" id="UP000030765">
    <property type="component" value="Unassembled WGS sequence"/>
</dbReference>
<accession>A0A084WL16</accession>
<name>A0A084WL16_ANOSI</name>
<dbReference type="EMBL" id="ATLV01024166">
    <property type="status" value="NOT_ANNOTATED_CDS"/>
    <property type="molecule type" value="Genomic_DNA"/>
</dbReference>
<evidence type="ECO:0000313" key="2">
    <source>
        <dbReference type="EnsemblMetazoa" id="ASIC019258-PA"/>
    </source>
</evidence>
<evidence type="ECO:0000313" key="1">
    <source>
        <dbReference type="EMBL" id="KFB50910.1"/>
    </source>
</evidence>
<dbReference type="AlphaFoldDB" id="A0A084WL16"/>
<protein>
    <submittedName>
        <fullName evidence="1 2">Uncharacterized protein</fullName>
    </submittedName>
</protein>
<reference evidence="1 3" key="1">
    <citation type="journal article" date="2014" name="BMC Genomics">
        <title>Genome sequence of Anopheles sinensis provides insight into genetics basis of mosquito competence for malaria parasites.</title>
        <authorList>
            <person name="Zhou D."/>
            <person name="Zhang D."/>
            <person name="Ding G."/>
            <person name="Shi L."/>
            <person name="Hou Q."/>
            <person name="Ye Y."/>
            <person name="Xu Y."/>
            <person name="Zhou H."/>
            <person name="Xiong C."/>
            <person name="Li S."/>
            <person name="Yu J."/>
            <person name="Hong S."/>
            <person name="Yu X."/>
            <person name="Zou P."/>
            <person name="Chen C."/>
            <person name="Chang X."/>
            <person name="Wang W."/>
            <person name="Lv Y."/>
            <person name="Sun Y."/>
            <person name="Ma L."/>
            <person name="Shen B."/>
            <person name="Zhu C."/>
        </authorList>
    </citation>
    <scope>NUCLEOTIDE SEQUENCE [LARGE SCALE GENOMIC DNA]</scope>
</reference>
<sequence length="111" mass="12355">MSLEALFEAGLHTATKSIVRTGIGHHGTLRRHEPNQGGGALTICHSLTTTTATNRRSTTTTCQRTLQRLYAVFLPPIGPILFAQKDKPRQIGHPDVEDVGRPKVRIFRFRK</sequence>
<organism evidence="1">
    <name type="scientific">Anopheles sinensis</name>
    <name type="common">Mosquito</name>
    <dbReference type="NCBI Taxonomy" id="74873"/>
    <lineage>
        <taxon>Eukaryota</taxon>
        <taxon>Metazoa</taxon>
        <taxon>Ecdysozoa</taxon>
        <taxon>Arthropoda</taxon>
        <taxon>Hexapoda</taxon>
        <taxon>Insecta</taxon>
        <taxon>Pterygota</taxon>
        <taxon>Neoptera</taxon>
        <taxon>Endopterygota</taxon>
        <taxon>Diptera</taxon>
        <taxon>Nematocera</taxon>
        <taxon>Culicoidea</taxon>
        <taxon>Culicidae</taxon>
        <taxon>Anophelinae</taxon>
        <taxon>Anopheles</taxon>
    </lineage>
</organism>
<dbReference type="EMBL" id="KE525350">
    <property type="protein sequence ID" value="KFB50910.1"/>
    <property type="molecule type" value="Genomic_DNA"/>
</dbReference>